<keyword evidence="9" id="KW-1185">Reference proteome</keyword>
<proteinExistence type="inferred from homology"/>
<evidence type="ECO:0000313" key="8">
    <source>
        <dbReference type="EMBL" id="MCL1143373.1"/>
    </source>
</evidence>
<dbReference type="InterPro" id="IPR036316">
    <property type="entry name" value="Pili_assmbl_chap_C_dom_sf"/>
</dbReference>
<keyword evidence="5" id="KW-0143">Chaperone</keyword>
<dbReference type="EMBL" id="JAKIKP010000008">
    <property type="protein sequence ID" value="MCL1143373.1"/>
    <property type="molecule type" value="Genomic_DNA"/>
</dbReference>
<dbReference type="InterPro" id="IPR013783">
    <property type="entry name" value="Ig-like_fold"/>
</dbReference>
<evidence type="ECO:0000313" key="9">
    <source>
        <dbReference type="Proteomes" id="UP001139333"/>
    </source>
</evidence>
<dbReference type="InterPro" id="IPR016147">
    <property type="entry name" value="Pili_assmbl_chaperone_N"/>
</dbReference>
<feature type="chain" id="PRO_5041000038" evidence="6">
    <location>
        <begin position="22"/>
        <end position="232"/>
    </location>
</feature>
<dbReference type="GO" id="GO:0030288">
    <property type="term" value="C:outer membrane-bounded periplasmic space"/>
    <property type="evidence" value="ECO:0007669"/>
    <property type="project" value="InterPro"/>
</dbReference>
<evidence type="ECO:0000256" key="1">
    <source>
        <dbReference type="ARBA" id="ARBA00004418"/>
    </source>
</evidence>
<name>A0A9X2CHD4_9GAMM</name>
<evidence type="ECO:0000256" key="5">
    <source>
        <dbReference type="ARBA" id="ARBA00023186"/>
    </source>
</evidence>
<evidence type="ECO:0000259" key="7">
    <source>
        <dbReference type="Pfam" id="PF00345"/>
    </source>
</evidence>
<comment type="caution">
    <text evidence="8">The sequence shown here is derived from an EMBL/GenBank/DDBJ whole genome shotgun (WGS) entry which is preliminary data.</text>
</comment>
<dbReference type="SUPFAM" id="SSF49354">
    <property type="entry name" value="PapD-like"/>
    <property type="match status" value="1"/>
</dbReference>
<gene>
    <name evidence="8" type="ORF">L2672_11770</name>
</gene>
<dbReference type="Gene3D" id="2.60.40.10">
    <property type="entry name" value="Immunoglobulins"/>
    <property type="match status" value="2"/>
</dbReference>
<dbReference type="Proteomes" id="UP001139333">
    <property type="component" value="Unassembled WGS sequence"/>
</dbReference>
<keyword evidence="3 6" id="KW-0732">Signal</keyword>
<evidence type="ECO:0000256" key="3">
    <source>
        <dbReference type="ARBA" id="ARBA00022729"/>
    </source>
</evidence>
<comment type="subcellular location">
    <subcellularLocation>
        <location evidence="1">Periplasm</location>
    </subcellularLocation>
</comment>
<reference evidence="8" key="1">
    <citation type="submission" date="2022-01" db="EMBL/GenBank/DDBJ databases">
        <title>Whole genome-based taxonomy of the Shewanellaceae.</title>
        <authorList>
            <person name="Martin-Rodriguez A.J."/>
        </authorList>
    </citation>
    <scope>NUCLEOTIDE SEQUENCE</scope>
    <source>
        <strain evidence="8">DSM 16422</strain>
    </source>
</reference>
<keyword evidence="4" id="KW-0574">Periplasm</keyword>
<dbReference type="PANTHER" id="PTHR30251">
    <property type="entry name" value="PILUS ASSEMBLY CHAPERONE"/>
    <property type="match status" value="1"/>
</dbReference>
<evidence type="ECO:0000256" key="2">
    <source>
        <dbReference type="ARBA" id="ARBA00007399"/>
    </source>
</evidence>
<dbReference type="GO" id="GO:0071555">
    <property type="term" value="P:cell wall organization"/>
    <property type="evidence" value="ECO:0007669"/>
    <property type="project" value="InterPro"/>
</dbReference>
<dbReference type="PRINTS" id="PR00969">
    <property type="entry name" value="CHAPERONPILI"/>
</dbReference>
<feature type="domain" description="Pili assembly chaperone N-terminal" evidence="7">
    <location>
        <begin position="26"/>
        <end position="146"/>
    </location>
</feature>
<dbReference type="RefSeq" id="WP_248996047.1">
    <property type="nucleotide sequence ID" value="NZ_JAKIKP010000008.1"/>
</dbReference>
<organism evidence="8 9">
    <name type="scientific">Shewanella gaetbuli</name>
    <dbReference type="NCBI Taxonomy" id="220752"/>
    <lineage>
        <taxon>Bacteria</taxon>
        <taxon>Pseudomonadati</taxon>
        <taxon>Pseudomonadota</taxon>
        <taxon>Gammaproteobacteria</taxon>
        <taxon>Alteromonadales</taxon>
        <taxon>Shewanellaceae</taxon>
        <taxon>Shewanella</taxon>
    </lineage>
</organism>
<dbReference type="PANTHER" id="PTHR30251:SF2">
    <property type="entry name" value="FIMBRIAL CHAPERONE YADV-RELATED"/>
    <property type="match status" value="1"/>
</dbReference>
<dbReference type="SUPFAM" id="SSF49584">
    <property type="entry name" value="Periplasmic chaperone C-domain"/>
    <property type="match status" value="1"/>
</dbReference>
<dbReference type="InterPro" id="IPR008962">
    <property type="entry name" value="PapD-like_sf"/>
</dbReference>
<comment type="similarity">
    <text evidence="2">Belongs to the periplasmic pilus chaperone family.</text>
</comment>
<dbReference type="Pfam" id="PF00345">
    <property type="entry name" value="PapD_N"/>
    <property type="match status" value="1"/>
</dbReference>
<dbReference type="InterPro" id="IPR001829">
    <property type="entry name" value="Pili_assmbl_chaperone_bac"/>
</dbReference>
<accession>A0A9X2CHD4</accession>
<protein>
    <submittedName>
        <fullName evidence="8">Molecular chaperone</fullName>
    </submittedName>
</protein>
<evidence type="ECO:0000256" key="4">
    <source>
        <dbReference type="ARBA" id="ARBA00022764"/>
    </source>
</evidence>
<feature type="signal peptide" evidence="6">
    <location>
        <begin position="1"/>
        <end position="21"/>
    </location>
</feature>
<dbReference type="AlphaFoldDB" id="A0A9X2CHD4"/>
<sequence length="232" mass="26181">MKYFIFLLCLATSIVSLAIHAKEEGGFSLSSTRMVVDLNKKDNSVLSLSNTSDKDFLVQSWIEDLKGDSVIWEEFIIVPEVFVVKANSSAQIKVQYIGDKHSLSGRENVYYLSVKNIPKRKKDSDKNALLISTRQQIKLFLRPEGVEQKSELSLDGIDVKYQGENQSLLLTNNNLVSLNFRKIIYNNIDYHDKSIILPGESISVPADNYNQEVSIEVINDYGSVKTIVMPVN</sequence>
<dbReference type="InterPro" id="IPR050643">
    <property type="entry name" value="Periplasmic_pilus_chap"/>
</dbReference>
<evidence type="ECO:0000256" key="6">
    <source>
        <dbReference type="SAM" id="SignalP"/>
    </source>
</evidence>